<keyword evidence="1 2" id="KW-0732">Signal</keyword>
<dbReference type="AlphaFoldDB" id="A0AAD4R6N9"/>
<evidence type="ECO:0000256" key="2">
    <source>
        <dbReference type="SAM" id="SignalP"/>
    </source>
</evidence>
<keyword evidence="5" id="KW-1185">Reference proteome</keyword>
<dbReference type="Proteomes" id="UP001201812">
    <property type="component" value="Unassembled WGS sequence"/>
</dbReference>
<dbReference type="Gene3D" id="1.10.100.10">
    <property type="entry name" value="Insulin-like"/>
    <property type="match status" value="1"/>
</dbReference>
<evidence type="ECO:0000259" key="3">
    <source>
        <dbReference type="SMART" id="SM00078"/>
    </source>
</evidence>
<feature type="chain" id="PRO_5042284672" description="Insulin-like domain-containing protein" evidence="2">
    <location>
        <begin position="27"/>
        <end position="117"/>
    </location>
</feature>
<sequence length="117" mass="13636">MAISFSLGAILLVILFTSTLLGISIADNEFEERRMCGRHLMNTLKTVCNHNYVSPNRDHLHDNYYRTFMRAKRSHASIRRGIIFDCCTNKCSINYIRDNYCGTSTKTDNEVHFFFEK</sequence>
<feature type="domain" description="Insulin-like" evidence="3">
    <location>
        <begin position="33"/>
        <end position="101"/>
    </location>
</feature>
<evidence type="ECO:0000313" key="4">
    <source>
        <dbReference type="EMBL" id="KAI1720114.1"/>
    </source>
</evidence>
<dbReference type="SMART" id="SM00078">
    <property type="entry name" value="IlGF"/>
    <property type="match status" value="1"/>
</dbReference>
<dbReference type="SUPFAM" id="SSF56994">
    <property type="entry name" value="Insulin-like"/>
    <property type="match status" value="1"/>
</dbReference>
<dbReference type="GO" id="GO:0005179">
    <property type="term" value="F:hormone activity"/>
    <property type="evidence" value="ECO:0007669"/>
    <property type="project" value="InterPro"/>
</dbReference>
<dbReference type="Pfam" id="PF00049">
    <property type="entry name" value="Insulin"/>
    <property type="match status" value="1"/>
</dbReference>
<accession>A0AAD4R6N9</accession>
<name>A0AAD4R6N9_9BILA</name>
<proteinExistence type="predicted"/>
<dbReference type="InterPro" id="IPR016179">
    <property type="entry name" value="Insulin-like"/>
</dbReference>
<comment type="caution">
    <text evidence="4">The sequence shown here is derived from an EMBL/GenBank/DDBJ whole genome shotgun (WGS) entry which is preliminary data.</text>
</comment>
<protein>
    <recommendedName>
        <fullName evidence="3">Insulin-like domain-containing protein</fullName>
    </recommendedName>
</protein>
<dbReference type="InterPro" id="IPR036438">
    <property type="entry name" value="Insulin-like_sf"/>
</dbReference>
<dbReference type="EMBL" id="JAKKPZ010000006">
    <property type="protein sequence ID" value="KAI1720114.1"/>
    <property type="molecule type" value="Genomic_DNA"/>
</dbReference>
<gene>
    <name evidence="4" type="ORF">DdX_05487</name>
</gene>
<dbReference type="GO" id="GO:0005576">
    <property type="term" value="C:extracellular region"/>
    <property type="evidence" value="ECO:0007669"/>
    <property type="project" value="InterPro"/>
</dbReference>
<evidence type="ECO:0000256" key="1">
    <source>
        <dbReference type="ARBA" id="ARBA00022729"/>
    </source>
</evidence>
<feature type="signal peptide" evidence="2">
    <location>
        <begin position="1"/>
        <end position="26"/>
    </location>
</feature>
<organism evidence="4 5">
    <name type="scientific">Ditylenchus destructor</name>
    <dbReference type="NCBI Taxonomy" id="166010"/>
    <lineage>
        <taxon>Eukaryota</taxon>
        <taxon>Metazoa</taxon>
        <taxon>Ecdysozoa</taxon>
        <taxon>Nematoda</taxon>
        <taxon>Chromadorea</taxon>
        <taxon>Rhabditida</taxon>
        <taxon>Tylenchina</taxon>
        <taxon>Tylenchomorpha</taxon>
        <taxon>Sphaerularioidea</taxon>
        <taxon>Anguinidae</taxon>
        <taxon>Anguininae</taxon>
        <taxon>Ditylenchus</taxon>
    </lineage>
</organism>
<evidence type="ECO:0000313" key="5">
    <source>
        <dbReference type="Proteomes" id="UP001201812"/>
    </source>
</evidence>
<reference evidence="4" key="1">
    <citation type="submission" date="2022-01" db="EMBL/GenBank/DDBJ databases">
        <title>Genome Sequence Resource for Two Populations of Ditylenchus destructor, the Migratory Endoparasitic Phytonematode.</title>
        <authorList>
            <person name="Zhang H."/>
            <person name="Lin R."/>
            <person name="Xie B."/>
        </authorList>
    </citation>
    <scope>NUCLEOTIDE SEQUENCE</scope>
    <source>
        <strain evidence="4">BazhouSP</strain>
    </source>
</reference>